<organism evidence="1 2">
    <name type="scientific">Brassica campestris</name>
    <name type="common">Field mustard</name>
    <dbReference type="NCBI Taxonomy" id="3711"/>
    <lineage>
        <taxon>Eukaryota</taxon>
        <taxon>Viridiplantae</taxon>
        <taxon>Streptophyta</taxon>
        <taxon>Embryophyta</taxon>
        <taxon>Tracheophyta</taxon>
        <taxon>Spermatophyta</taxon>
        <taxon>Magnoliopsida</taxon>
        <taxon>eudicotyledons</taxon>
        <taxon>Gunneridae</taxon>
        <taxon>Pentapetalae</taxon>
        <taxon>rosids</taxon>
        <taxon>malvids</taxon>
        <taxon>Brassicales</taxon>
        <taxon>Brassicaceae</taxon>
        <taxon>Brassiceae</taxon>
        <taxon>Brassica</taxon>
    </lineage>
</organism>
<reference evidence="1 2" key="1">
    <citation type="submission" date="2021-07" db="EMBL/GenBank/DDBJ databases">
        <authorList>
            <consortium name="Genoscope - CEA"/>
            <person name="William W."/>
        </authorList>
    </citation>
    <scope>NUCLEOTIDE SEQUENCE [LARGE SCALE GENOMIC DNA]</scope>
</reference>
<sequence length="102" mass="11434">MGQPAANREAPFHAWQGVWQSSGGGDDVFMEVEGVEAAMGILITKVESLGRFRCLPCLMTQKLRLILIQPCFEFCMCPILVFVSDNDNNKKSRFLFLSSVNF</sequence>
<dbReference type="Proteomes" id="UP000694005">
    <property type="component" value="Chromosome A09"/>
</dbReference>
<dbReference type="Gramene" id="A09p08670.2_BraZ1">
    <property type="protein sequence ID" value="A09p08670.2_BraZ1.CDS"/>
    <property type="gene ID" value="A09g08670.2_BraZ1"/>
</dbReference>
<name>A0A8D9FWB7_BRACM</name>
<evidence type="ECO:0000313" key="1">
    <source>
        <dbReference type="EMBL" id="CAG7860400.1"/>
    </source>
</evidence>
<proteinExistence type="predicted"/>
<accession>A0A8D9FWB7</accession>
<dbReference type="EMBL" id="LS974625">
    <property type="protein sequence ID" value="CAG7860400.1"/>
    <property type="molecule type" value="Genomic_DNA"/>
</dbReference>
<protein>
    <submittedName>
        <fullName evidence="1">Uncharacterized protein</fullName>
    </submittedName>
</protein>
<dbReference type="AlphaFoldDB" id="A0A8D9FWB7"/>
<gene>
    <name evidence="1" type="ORF">BRAPAZ1V2_A09P08670.2</name>
</gene>
<evidence type="ECO:0000313" key="2">
    <source>
        <dbReference type="Proteomes" id="UP000694005"/>
    </source>
</evidence>